<dbReference type="OrthoDB" id="2375228at2759"/>
<protein>
    <submittedName>
        <fullName evidence="1">1849_t:CDS:1</fullName>
    </submittedName>
</protein>
<sequence>MAFAEFCCYKEIILEEKLKIQYEEESELSYCNVNVALQEILDEKVIPEWFAFVRQFKTHANFQPLPVNEADEILETHYIPGRYLHFIKKNKRQLKKEAREVPYVGNKPVLRISARNSEYLKNEEEANNSGSDFSTTLNHTQYNLAQRLNRAIIKCNDQVPHLLINLSVIYMLKAAIEQHLHIHLAQYRTMLQRSMRVRKPPKILFCREDLQLGDINKILDQIEAEIKMNV</sequence>
<dbReference type="Proteomes" id="UP000789396">
    <property type="component" value="Unassembled WGS sequence"/>
</dbReference>
<dbReference type="AlphaFoldDB" id="A0A9N9IHI4"/>
<reference evidence="1" key="1">
    <citation type="submission" date="2021-06" db="EMBL/GenBank/DDBJ databases">
        <authorList>
            <person name="Kallberg Y."/>
            <person name="Tangrot J."/>
            <person name="Rosling A."/>
        </authorList>
    </citation>
    <scope>NUCLEOTIDE SEQUENCE</scope>
    <source>
        <strain evidence="1">IN212</strain>
    </source>
</reference>
<evidence type="ECO:0000313" key="2">
    <source>
        <dbReference type="Proteomes" id="UP000789396"/>
    </source>
</evidence>
<feature type="non-terminal residue" evidence="1">
    <location>
        <position position="230"/>
    </location>
</feature>
<dbReference type="EMBL" id="CAJVPZ010030681">
    <property type="protein sequence ID" value="CAG8737353.1"/>
    <property type="molecule type" value="Genomic_DNA"/>
</dbReference>
<comment type="caution">
    <text evidence="1">The sequence shown here is derived from an EMBL/GenBank/DDBJ whole genome shotgun (WGS) entry which is preliminary data.</text>
</comment>
<name>A0A9N9IHI4_9GLOM</name>
<evidence type="ECO:0000313" key="1">
    <source>
        <dbReference type="EMBL" id="CAG8737353.1"/>
    </source>
</evidence>
<organism evidence="1 2">
    <name type="scientific">Racocetra fulgida</name>
    <dbReference type="NCBI Taxonomy" id="60492"/>
    <lineage>
        <taxon>Eukaryota</taxon>
        <taxon>Fungi</taxon>
        <taxon>Fungi incertae sedis</taxon>
        <taxon>Mucoromycota</taxon>
        <taxon>Glomeromycotina</taxon>
        <taxon>Glomeromycetes</taxon>
        <taxon>Diversisporales</taxon>
        <taxon>Gigasporaceae</taxon>
        <taxon>Racocetra</taxon>
    </lineage>
</organism>
<proteinExistence type="predicted"/>
<gene>
    <name evidence="1" type="ORF">RFULGI_LOCUS12590</name>
</gene>
<accession>A0A9N9IHI4</accession>
<keyword evidence="2" id="KW-1185">Reference proteome</keyword>